<protein>
    <submittedName>
        <fullName evidence="1">Kinase-like protein</fullName>
    </submittedName>
</protein>
<dbReference type="EMBL" id="MU266350">
    <property type="protein sequence ID" value="KAH7928694.1"/>
    <property type="molecule type" value="Genomic_DNA"/>
</dbReference>
<keyword evidence="2" id="KW-1185">Reference proteome</keyword>
<evidence type="ECO:0000313" key="2">
    <source>
        <dbReference type="Proteomes" id="UP000790709"/>
    </source>
</evidence>
<dbReference type="Proteomes" id="UP000790709">
    <property type="component" value="Unassembled WGS sequence"/>
</dbReference>
<sequence length="305" mass="33922">MYTLPQTKLPDLTGKVKKDQYPFANNGSLADVWKGEYRRDSRAAPIFVAIKVIRNIFSGEEVERWNAKLIREGRVWSMLKHPNITPFIGVCYDLTPHGQSSLISPYYKNKDAVSYLKETPQANRVALLRQIASGLAYLHSQSPPIVHGDMKGSNILINDQGEACLTDFGLSRIIETTGFTTKNLSGTTRHLAYELLLVSSDPELASPTALRVTVATDIWAFGMTALQIIAGRQPFANMDKDAKVILHVIAGGIPDKEAQGMAGSVSLWSALEACWDKTPEKRISMRRMEQYLADLLKKPKYASPR</sequence>
<reference evidence="1" key="1">
    <citation type="journal article" date="2021" name="New Phytol.">
        <title>Evolutionary innovations through gain and loss of genes in the ectomycorrhizal Boletales.</title>
        <authorList>
            <person name="Wu G."/>
            <person name="Miyauchi S."/>
            <person name="Morin E."/>
            <person name="Kuo A."/>
            <person name="Drula E."/>
            <person name="Varga T."/>
            <person name="Kohler A."/>
            <person name="Feng B."/>
            <person name="Cao Y."/>
            <person name="Lipzen A."/>
            <person name="Daum C."/>
            <person name="Hundley H."/>
            <person name="Pangilinan J."/>
            <person name="Johnson J."/>
            <person name="Barry K."/>
            <person name="LaButti K."/>
            <person name="Ng V."/>
            <person name="Ahrendt S."/>
            <person name="Min B."/>
            <person name="Choi I.G."/>
            <person name="Park H."/>
            <person name="Plett J.M."/>
            <person name="Magnuson J."/>
            <person name="Spatafora J.W."/>
            <person name="Nagy L.G."/>
            <person name="Henrissat B."/>
            <person name="Grigoriev I.V."/>
            <person name="Yang Z.L."/>
            <person name="Xu J."/>
            <person name="Martin F.M."/>
        </authorList>
    </citation>
    <scope>NUCLEOTIDE SEQUENCE</scope>
    <source>
        <strain evidence="1">KUC20120723A-06</strain>
    </source>
</reference>
<accession>A0ACB8BSR6</accession>
<evidence type="ECO:0000313" key="1">
    <source>
        <dbReference type="EMBL" id="KAH7928694.1"/>
    </source>
</evidence>
<organism evidence="1 2">
    <name type="scientific">Leucogyrophana mollusca</name>
    <dbReference type="NCBI Taxonomy" id="85980"/>
    <lineage>
        <taxon>Eukaryota</taxon>
        <taxon>Fungi</taxon>
        <taxon>Dikarya</taxon>
        <taxon>Basidiomycota</taxon>
        <taxon>Agaricomycotina</taxon>
        <taxon>Agaricomycetes</taxon>
        <taxon>Agaricomycetidae</taxon>
        <taxon>Boletales</taxon>
        <taxon>Boletales incertae sedis</taxon>
        <taxon>Leucogyrophana</taxon>
    </lineage>
</organism>
<gene>
    <name evidence="1" type="ORF">BV22DRAFT_1030456</name>
</gene>
<name>A0ACB8BSR6_9AGAM</name>
<proteinExistence type="predicted"/>
<comment type="caution">
    <text evidence="1">The sequence shown here is derived from an EMBL/GenBank/DDBJ whole genome shotgun (WGS) entry which is preliminary data.</text>
</comment>